<dbReference type="Pfam" id="PF18545">
    <property type="entry name" value="HalOD1"/>
    <property type="match status" value="1"/>
</dbReference>
<reference evidence="2 3" key="1">
    <citation type="journal article" date="2019" name="Int. J. Syst. Evol. Microbiol.">
        <title>The Global Catalogue of Microorganisms (GCM) 10K type strain sequencing project: providing services to taxonomists for standard genome sequencing and annotation.</title>
        <authorList>
            <consortium name="The Broad Institute Genomics Platform"/>
            <consortium name="The Broad Institute Genome Sequencing Center for Infectious Disease"/>
            <person name="Wu L."/>
            <person name="Ma J."/>
        </authorList>
    </citation>
    <scope>NUCLEOTIDE SEQUENCE [LARGE SCALE GENOMIC DNA]</scope>
    <source>
        <strain evidence="2 3">GX21</strain>
    </source>
</reference>
<evidence type="ECO:0000313" key="3">
    <source>
        <dbReference type="Proteomes" id="UP001596434"/>
    </source>
</evidence>
<keyword evidence="3" id="KW-1185">Reference proteome</keyword>
<dbReference type="AlphaFoldDB" id="A0ABD6A3L1"/>
<dbReference type="GeneID" id="96955624"/>
<gene>
    <name evidence="2" type="ORF">ACFQKE_18880</name>
</gene>
<accession>A0ABD6A3L1</accession>
<protein>
    <submittedName>
        <fullName evidence="2">HalOD1 output domain-containing protein</fullName>
    </submittedName>
</protein>
<name>A0ABD6A3L1_9EURY</name>
<sequence>MTAAHCPPSDRKMVIELCEALDEHNVDLDSTPLHQYVDPEALERVVNSVDDDFEITFRVEAISVTVTPKGVQTQRRE</sequence>
<evidence type="ECO:0000313" key="2">
    <source>
        <dbReference type="EMBL" id="MFC7257319.1"/>
    </source>
</evidence>
<proteinExistence type="predicted"/>
<dbReference type="RefSeq" id="WP_340696108.1">
    <property type="nucleotide sequence ID" value="NZ_JBHTAT010000005.1"/>
</dbReference>
<dbReference type="Proteomes" id="UP001596434">
    <property type="component" value="Unassembled WGS sequence"/>
</dbReference>
<dbReference type="EMBL" id="JBHTAT010000005">
    <property type="protein sequence ID" value="MFC7257319.1"/>
    <property type="molecule type" value="Genomic_DNA"/>
</dbReference>
<feature type="domain" description="Halobacterial output" evidence="1">
    <location>
        <begin position="14"/>
        <end position="70"/>
    </location>
</feature>
<comment type="caution">
    <text evidence="2">The sequence shown here is derived from an EMBL/GenBank/DDBJ whole genome shotgun (WGS) entry which is preliminary data.</text>
</comment>
<dbReference type="InterPro" id="IPR040624">
    <property type="entry name" value="HalOD1"/>
</dbReference>
<organism evidence="2 3">
    <name type="scientific">Haloplanus litoreus</name>
    <dbReference type="NCBI Taxonomy" id="767515"/>
    <lineage>
        <taxon>Archaea</taxon>
        <taxon>Methanobacteriati</taxon>
        <taxon>Methanobacteriota</taxon>
        <taxon>Stenosarchaea group</taxon>
        <taxon>Halobacteria</taxon>
        <taxon>Halobacteriales</taxon>
        <taxon>Haloferacaceae</taxon>
        <taxon>Haloplanus</taxon>
    </lineage>
</organism>
<evidence type="ECO:0000259" key="1">
    <source>
        <dbReference type="Pfam" id="PF18545"/>
    </source>
</evidence>